<accession>A0A317P519</accession>
<feature type="domain" description="Thioesterase" evidence="1">
    <location>
        <begin position="56"/>
        <end position="290"/>
    </location>
</feature>
<evidence type="ECO:0000313" key="2">
    <source>
        <dbReference type="EMBL" id="PWV81308.1"/>
    </source>
</evidence>
<dbReference type="Proteomes" id="UP000246410">
    <property type="component" value="Unassembled WGS sequence"/>
</dbReference>
<name>A0A317P519_9NOCA</name>
<organism evidence="2 3">
    <name type="scientific">Nocardia neocaledoniensis</name>
    <dbReference type="NCBI Taxonomy" id="236511"/>
    <lineage>
        <taxon>Bacteria</taxon>
        <taxon>Bacillati</taxon>
        <taxon>Actinomycetota</taxon>
        <taxon>Actinomycetes</taxon>
        <taxon>Mycobacteriales</taxon>
        <taxon>Nocardiaceae</taxon>
        <taxon>Nocardia</taxon>
    </lineage>
</organism>
<reference evidence="2 3" key="1">
    <citation type="submission" date="2018-05" db="EMBL/GenBank/DDBJ databases">
        <title>Genomic Encyclopedia of Type Strains, Phase IV (KMG-IV): sequencing the most valuable type-strain genomes for metagenomic binning, comparative biology and taxonomic classification.</title>
        <authorList>
            <person name="Goeker M."/>
        </authorList>
    </citation>
    <scope>NUCLEOTIDE SEQUENCE [LARGE SCALE GENOMIC DNA]</scope>
    <source>
        <strain evidence="2 3">DSM 44717</strain>
    </source>
</reference>
<sequence>MSTHGDTDGSPGDPACAWPRRRDCAAEPAGDGRAGAAALSVVLPLRPRGGPVVGTPLFCLAGEAVLAWSFAALLGHLDPAVPVYGLQPPLAASDGPPPRTVRDGAARYVAEIRRVAPHGPYQLVGWSAGGFVAHEIARVLRASGEELRLVVLGADPGRPGVVAESGPTAGEFVAGFGSVLGTGPETGGHTTEETAALVVSALAGTIELTGADLDRIAAAAGAAARLTAGHEPAILPGDMTVVVAGRTPAVDPAAVRRNWRPYADGTVTAIVLDATHDELLDPVCMPAIAEALAMAEPPVRSAR</sequence>
<proteinExistence type="predicted"/>
<protein>
    <submittedName>
        <fullName evidence="2">Thioesterase domain-containing protein</fullName>
    </submittedName>
</protein>
<dbReference type="SUPFAM" id="SSF53474">
    <property type="entry name" value="alpha/beta-Hydrolases"/>
    <property type="match status" value="1"/>
</dbReference>
<dbReference type="EMBL" id="QGTL01000001">
    <property type="protein sequence ID" value="PWV81308.1"/>
    <property type="molecule type" value="Genomic_DNA"/>
</dbReference>
<dbReference type="Gene3D" id="3.40.50.1820">
    <property type="entry name" value="alpha/beta hydrolase"/>
    <property type="match status" value="1"/>
</dbReference>
<evidence type="ECO:0000313" key="3">
    <source>
        <dbReference type="Proteomes" id="UP000246410"/>
    </source>
</evidence>
<gene>
    <name evidence="2" type="ORF">DFR69_101648</name>
</gene>
<keyword evidence="3" id="KW-1185">Reference proteome</keyword>
<dbReference type="InterPro" id="IPR029058">
    <property type="entry name" value="AB_hydrolase_fold"/>
</dbReference>
<dbReference type="Pfam" id="PF00975">
    <property type="entry name" value="Thioesterase"/>
    <property type="match status" value="1"/>
</dbReference>
<comment type="caution">
    <text evidence="2">The sequence shown here is derived from an EMBL/GenBank/DDBJ whole genome shotgun (WGS) entry which is preliminary data.</text>
</comment>
<dbReference type="AlphaFoldDB" id="A0A317P519"/>
<dbReference type="RefSeq" id="WP_167456132.1">
    <property type="nucleotide sequence ID" value="NZ_QGTL01000001.1"/>
</dbReference>
<dbReference type="InterPro" id="IPR001031">
    <property type="entry name" value="Thioesterase"/>
</dbReference>
<evidence type="ECO:0000259" key="1">
    <source>
        <dbReference type="Pfam" id="PF00975"/>
    </source>
</evidence>